<evidence type="ECO:0000313" key="1">
    <source>
        <dbReference type="EMBL" id="PWZ08045.1"/>
    </source>
</evidence>
<gene>
    <name evidence="1" type="ORF">Zm00014a_016898</name>
</gene>
<dbReference type="Proteomes" id="UP000251960">
    <property type="component" value="Chromosome 9"/>
</dbReference>
<proteinExistence type="predicted"/>
<comment type="caution">
    <text evidence="1">The sequence shown here is derived from an EMBL/GenBank/DDBJ whole genome shotgun (WGS) entry which is preliminary data.</text>
</comment>
<dbReference type="EMBL" id="NCVQ01000010">
    <property type="protein sequence ID" value="PWZ08044.1"/>
    <property type="molecule type" value="Genomic_DNA"/>
</dbReference>
<dbReference type="EMBL" id="NCVQ01000010">
    <property type="protein sequence ID" value="PWZ08046.1"/>
    <property type="molecule type" value="Genomic_DNA"/>
</dbReference>
<accession>A0A3L6DHF8</accession>
<dbReference type="EMBL" id="NCVQ01000010">
    <property type="protein sequence ID" value="PWZ08045.1"/>
    <property type="molecule type" value="Genomic_DNA"/>
</dbReference>
<protein>
    <submittedName>
        <fullName evidence="1">Uncharacterized protein</fullName>
    </submittedName>
</protein>
<dbReference type="AlphaFoldDB" id="A0A3L6DHF8"/>
<accession>A0A3L6DHG9</accession>
<evidence type="ECO:0000313" key="2">
    <source>
        <dbReference type="Proteomes" id="UP000251960"/>
    </source>
</evidence>
<sequence>MAALRRRRQGANGRTGKQWKQLLSLLRIRLADQCNVSPCRPQLADR</sequence>
<organism evidence="1">
    <name type="scientific">Zea mays</name>
    <name type="common">Maize</name>
    <dbReference type="NCBI Taxonomy" id="4577"/>
    <lineage>
        <taxon>Eukaryota</taxon>
        <taxon>Viridiplantae</taxon>
        <taxon>Streptophyta</taxon>
        <taxon>Embryophyta</taxon>
        <taxon>Tracheophyta</taxon>
        <taxon>Spermatophyta</taxon>
        <taxon>Magnoliopsida</taxon>
        <taxon>Liliopsida</taxon>
        <taxon>Poales</taxon>
        <taxon>Poaceae</taxon>
        <taxon>PACMAD clade</taxon>
        <taxon>Panicoideae</taxon>
        <taxon>Andropogonodae</taxon>
        <taxon>Andropogoneae</taxon>
        <taxon>Tripsacinae</taxon>
        <taxon>Zea</taxon>
    </lineage>
</organism>
<name>A0A3L6DHF8_MAIZE</name>
<reference evidence="1 2" key="1">
    <citation type="journal article" date="2018" name="Nat. Genet.">
        <title>Extensive intraspecific gene order and gene structural variations between Mo17 and other maize genomes.</title>
        <authorList>
            <person name="Sun S."/>
            <person name="Zhou Y."/>
            <person name="Chen J."/>
            <person name="Shi J."/>
            <person name="Zhao H."/>
            <person name="Zhao H."/>
            <person name="Song W."/>
            <person name="Zhang M."/>
            <person name="Cui Y."/>
            <person name="Dong X."/>
            <person name="Liu H."/>
            <person name="Ma X."/>
            <person name="Jiao Y."/>
            <person name="Wang B."/>
            <person name="Wei X."/>
            <person name="Stein J.C."/>
            <person name="Glaubitz J.C."/>
            <person name="Lu F."/>
            <person name="Yu G."/>
            <person name="Liang C."/>
            <person name="Fengler K."/>
            <person name="Li B."/>
            <person name="Rafalski A."/>
            <person name="Schnable P.S."/>
            <person name="Ware D.H."/>
            <person name="Buckler E.S."/>
            <person name="Lai J."/>
        </authorList>
    </citation>
    <scope>NUCLEOTIDE SEQUENCE [LARGE SCALE GENOMIC DNA]</scope>
    <source>
        <strain evidence="2">cv. Missouri 17</strain>
        <tissue evidence="1">Seedling</tissue>
    </source>
</reference>